<evidence type="ECO:0000313" key="4">
    <source>
        <dbReference type="Proteomes" id="UP000637002"/>
    </source>
</evidence>
<comment type="caution">
    <text evidence="3">The sequence shown here is derived from an EMBL/GenBank/DDBJ whole genome shotgun (WGS) entry which is preliminary data.</text>
</comment>
<evidence type="ECO:0000256" key="1">
    <source>
        <dbReference type="ARBA" id="ARBA00022729"/>
    </source>
</evidence>
<feature type="compositionally biased region" description="Pro residues" evidence="2">
    <location>
        <begin position="57"/>
        <end position="72"/>
    </location>
</feature>
<feature type="region of interest" description="Disordered" evidence="2">
    <location>
        <begin position="47"/>
        <end position="125"/>
    </location>
</feature>
<dbReference type="SUPFAM" id="SSF89392">
    <property type="entry name" value="Prokaryotic lipoproteins and lipoprotein localization factors"/>
    <property type="match status" value="1"/>
</dbReference>
<dbReference type="InterPro" id="IPR004564">
    <property type="entry name" value="OM_lipoprot_carrier_LolA-like"/>
</dbReference>
<dbReference type="Gene3D" id="2.50.20.10">
    <property type="entry name" value="Lipoprotein localisation LolA/LolB/LppX"/>
    <property type="match status" value="1"/>
</dbReference>
<feature type="compositionally biased region" description="Low complexity" evidence="2">
    <location>
        <begin position="73"/>
        <end position="85"/>
    </location>
</feature>
<evidence type="ECO:0000313" key="3">
    <source>
        <dbReference type="EMBL" id="GGC51484.1"/>
    </source>
</evidence>
<keyword evidence="4" id="KW-1185">Reference proteome</keyword>
<accession>A0A916TYH3</accession>
<reference evidence="3" key="1">
    <citation type="journal article" date="2014" name="Int. J. Syst. Evol. Microbiol.">
        <title>Complete genome sequence of Corynebacterium casei LMG S-19264T (=DSM 44701T), isolated from a smear-ripened cheese.</title>
        <authorList>
            <consortium name="US DOE Joint Genome Institute (JGI-PGF)"/>
            <person name="Walter F."/>
            <person name="Albersmeier A."/>
            <person name="Kalinowski J."/>
            <person name="Ruckert C."/>
        </authorList>
    </citation>
    <scope>NUCLEOTIDE SEQUENCE</scope>
    <source>
        <strain evidence="3">CGMCC 1.12919</strain>
    </source>
</reference>
<dbReference type="CDD" id="cd16325">
    <property type="entry name" value="LolA"/>
    <property type="match status" value="1"/>
</dbReference>
<dbReference type="EMBL" id="BMGG01000001">
    <property type="protein sequence ID" value="GGC51484.1"/>
    <property type="molecule type" value="Genomic_DNA"/>
</dbReference>
<sequence length="321" mass="33502">MLQAVEPGALAAIGRRPPFGMRPWAIACLTAVPLLLAPPAFAQWNPFKPNFGRTPEQPAPAPTPEAAPPPAAARPAAPKAAADKPVAPKPDVNRPVVTKAPLPPRRPSDLGAPATRTAEDAPGAPAAAAAPAAAGAPVAAAAATKVAAAAEAASAIPTTPAAALARVNAYLNSYDAIQADFIQHNPNGQKAEGSLYVKRPGQLMFKYDPPSTLEVVADGRSVAVRDKRLGTNDVYSIGQTPLKFLLRERVDLASDTKLLNVATDAAGIVRVTVEDSSTLGGTSRLTLIFDSKANQLKQWNIVDAQGYRTTVALYNVRMNRR</sequence>
<protein>
    <recommendedName>
        <fullName evidence="5">Cell envelope biogenesis protein LolA</fullName>
    </recommendedName>
</protein>
<evidence type="ECO:0000256" key="2">
    <source>
        <dbReference type="SAM" id="MobiDB-lite"/>
    </source>
</evidence>
<dbReference type="AlphaFoldDB" id="A0A916TYH3"/>
<dbReference type="Pfam" id="PF03548">
    <property type="entry name" value="LolA"/>
    <property type="match status" value="1"/>
</dbReference>
<dbReference type="PANTHER" id="PTHR35869:SF1">
    <property type="entry name" value="OUTER-MEMBRANE LIPOPROTEIN CARRIER PROTEIN"/>
    <property type="match status" value="1"/>
</dbReference>
<gene>
    <name evidence="3" type="ORF">GCM10010994_08250</name>
</gene>
<dbReference type="PANTHER" id="PTHR35869">
    <property type="entry name" value="OUTER-MEMBRANE LIPOPROTEIN CARRIER PROTEIN"/>
    <property type="match status" value="1"/>
</dbReference>
<dbReference type="InterPro" id="IPR029046">
    <property type="entry name" value="LolA/LolB/LppX"/>
</dbReference>
<evidence type="ECO:0008006" key="5">
    <source>
        <dbReference type="Google" id="ProtNLM"/>
    </source>
</evidence>
<name>A0A916TYH3_9HYPH</name>
<reference evidence="3" key="2">
    <citation type="submission" date="2020-09" db="EMBL/GenBank/DDBJ databases">
        <authorList>
            <person name="Sun Q."/>
            <person name="Zhou Y."/>
        </authorList>
    </citation>
    <scope>NUCLEOTIDE SEQUENCE</scope>
    <source>
        <strain evidence="3">CGMCC 1.12919</strain>
    </source>
</reference>
<dbReference type="Proteomes" id="UP000637002">
    <property type="component" value="Unassembled WGS sequence"/>
</dbReference>
<keyword evidence="1" id="KW-0732">Signal</keyword>
<organism evidence="3 4">
    <name type="scientific">Chelatococcus reniformis</name>
    <dbReference type="NCBI Taxonomy" id="1494448"/>
    <lineage>
        <taxon>Bacteria</taxon>
        <taxon>Pseudomonadati</taxon>
        <taxon>Pseudomonadota</taxon>
        <taxon>Alphaproteobacteria</taxon>
        <taxon>Hyphomicrobiales</taxon>
        <taxon>Chelatococcaceae</taxon>
        <taxon>Chelatococcus</taxon>
    </lineage>
</organism>
<proteinExistence type="predicted"/>